<evidence type="ECO:0000256" key="1">
    <source>
        <dbReference type="SAM" id="SignalP"/>
    </source>
</evidence>
<dbReference type="EMBL" id="BAAALF010000036">
    <property type="protein sequence ID" value="GAA1235086.1"/>
    <property type="molecule type" value="Genomic_DNA"/>
</dbReference>
<protein>
    <recommendedName>
        <fullName evidence="4">Lipoprotein</fullName>
    </recommendedName>
</protein>
<feature type="chain" id="PRO_5046495693" description="Lipoprotein" evidence="1">
    <location>
        <begin position="27"/>
        <end position="144"/>
    </location>
</feature>
<gene>
    <name evidence="2" type="ORF">GCM10009665_26560</name>
</gene>
<dbReference type="Proteomes" id="UP001500037">
    <property type="component" value="Unassembled WGS sequence"/>
</dbReference>
<dbReference type="PROSITE" id="PS51257">
    <property type="entry name" value="PROKAR_LIPOPROTEIN"/>
    <property type="match status" value="1"/>
</dbReference>
<feature type="signal peptide" evidence="1">
    <location>
        <begin position="1"/>
        <end position="26"/>
    </location>
</feature>
<name>A0ABP4GR63_9ACTN</name>
<accession>A0ABP4GR63</accession>
<keyword evidence="3" id="KW-1185">Reference proteome</keyword>
<sequence length="144" mass="14259">MTPPVTRLACAALSVLVAVLATGCSAAQTRSTAQPTSACRQPPEAVLPRTAGTLTEADSGVFCLPVGSRLAVFLTPPPADTTSAGRWSTVLSSSPPVLADAGTGVLTAPVGVTPGIFQGASAGRARLTSGTLDGGTWQVTVVVS</sequence>
<evidence type="ECO:0008006" key="4">
    <source>
        <dbReference type="Google" id="ProtNLM"/>
    </source>
</evidence>
<reference evidence="3" key="1">
    <citation type="journal article" date="2019" name="Int. J. Syst. Evol. Microbiol.">
        <title>The Global Catalogue of Microorganisms (GCM) 10K type strain sequencing project: providing services to taxonomists for standard genome sequencing and annotation.</title>
        <authorList>
            <consortium name="The Broad Institute Genomics Platform"/>
            <consortium name="The Broad Institute Genome Sequencing Center for Infectious Disease"/>
            <person name="Wu L."/>
            <person name="Ma J."/>
        </authorList>
    </citation>
    <scope>NUCLEOTIDE SEQUENCE [LARGE SCALE GENOMIC DNA]</scope>
    <source>
        <strain evidence="3">JCM 13004</strain>
    </source>
</reference>
<keyword evidence="1" id="KW-0732">Signal</keyword>
<evidence type="ECO:0000313" key="3">
    <source>
        <dbReference type="Proteomes" id="UP001500037"/>
    </source>
</evidence>
<proteinExistence type="predicted"/>
<organism evidence="2 3">
    <name type="scientific">Kitasatospora nipponensis</name>
    <dbReference type="NCBI Taxonomy" id="258049"/>
    <lineage>
        <taxon>Bacteria</taxon>
        <taxon>Bacillati</taxon>
        <taxon>Actinomycetota</taxon>
        <taxon>Actinomycetes</taxon>
        <taxon>Kitasatosporales</taxon>
        <taxon>Streptomycetaceae</taxon>
        <taxon>Kitasatospora</taxon>
    </lineage>
</organism>
<comment type="caution">
    <text evidence="2">The sequence shown here is derived from an EMBL/GenBank/DDBJ whole genome shotgun (WGS) entry which is preliminary data.</text>
</comment>
<evidence type="ECO:0000313" key="2">
    <source>
        <dbReference type="EMBL" id="GAA1235086.1"/>
    </source>
</evidence>